<dbReference type="EC" id="2.7.13.3" evidence="3"/>
<evidence type="ECO:0000259" key="10">
    <source>
        <dbReference type="PROSITE" id="PS50109"/>
    </source>
</evidence>
<keyword evidence="9" id="KW-0812">Transmembrane</keyword>
<feature type="domain" description="PAS" evidence="11">
    <location>
        <begin position="654"/>
        <end position="725"/>
    </location>
</feature>
<protein>
    <recommendedName>
        <fullName evidence="3">histidine kinase</fullName>
        <ecNumber evidence="3">2.7.13.3</ecNumber>
    </recommendedName>
</protein>
<dbReference type="SMART" id="SM00091">
    <property type="entry name" value="PAS"/>
    <property type="match status" value="4"/>
</dbReference>
<dbReference type="SMART" id="SM00387">
    <property type="entry name" value="HATPase_c"/>
    <property type="match status" value="1"/>
</dbReference>
<sequence length="1010" mass="114252">MKVRHQLLLSYLFISLLGGIAGFLGVKAINNIQQKFERVVQQTIPVKNELNNLQRAINNLTLCTDEVIFLQQQQQDNSSNQTKAIAQQKERELLTKINDWYLLRNEYLIALGKYENLVLKFFPEEKEYLLAIRQSSQKVWHTAQDLIIAQQKQDYDQVFVLKQQSLRQAYQDFNQVIKQAFTHEDIELQTRNDSLNLSIHRYRQIILGFTLLGLLLALAIAWLISRYILRSLENLQVAAIAIGMGNLDTRLQTAGKSEFDILARTFNKMAEDLQQANAYTLSISESLTESLVVISPKGIIQSVNQATCNLLGYSRVELMGKPPQILLAQRDSWLGNLTIDYLGTNGAISNVETTYQSKSNTEICVLFSASILVGNQGKQLGLVYVAQNITNLKQVEKDNALLAKALEHVDDAIEITDSQANYLYVNPAFTRMTGYTSSEVIGKTPGDLFRSGQHSQDFYDQIFATVQQGKIWRGLMVSKRHDKTQYDQEVTLSPILNHQGLLTHIVGVKRDISDRLKAEQALQKSEERLDLVLWGSKDGFWDWNILENQVFYSTRWKQMRGFAEEEIGNDVEECTQRIHPDDVNTFTQALEDHIAQKTPTFAIEYRTLCKDGSYIWVLDRGQAFWDETGKAIRMTGSETDITQQKQIEATLREAERRWRSLLESVQLLVVSLNSLGQVEYVNPFFLALTGYQAAEVIGKDWFTNFLPHQEQEGVQDCFVALLQQNFQPHYQNAILTKSGQERAIAWNNTLLQNEQGATIGTMSIGQDITERQMMEKTKDEFISVVSHELRTPLASIQGGLNLISSGLLEPESAKGRQVIEIVTENADRLVLLVNDILELERLKLGKVKLLLKICDAAELINKAKDLMQLLANRSGINLSVSPQPIKVNADGDRIIQVLTNLISNGIKFSPEGSTISLTVELQVESQQALFKVKDRGRGIPRDKLDSIFERFQQVDASDSRKKGGTGLGLAICRSIIEQHGGKIWVESILEVGSIFCFTLPLKLEEYNHDS</sequence>
<evidence type="ECO:0000256" key="5">
    <source>
        <dbReference type="ARBA" id="ARBA00022679"/>
    </source>
</evidence>
<dbReference type="Gene3D" id="3.30.450.20">
    <property type="entry name" value="PAS domain"/>
    <property type="match status" value="4"/>
</dbReference>
<dbReference type="CDD" id="cd06225">
    <property type="entry name" value="HAMP"/>
    <property type="match status" value="1"/>
</dbReference>
<dbReference type="InterPro" id="IPR013767">
    <property type="entry name" value="PAS_fold"/>
</dbReference>
<dbReference type="InterPro" id="IPR003594">
    <property type="entry name" value="HATPase_dom"/>
</dbReference>
<feature type="domain" description="PAS" evidence="11">
    <location>
        <begin position="398"/>
        <end position="444"/>
    </location>
</feature>
<dbReference type="PANTHER" id="PTHR43304:SF1">
    <property type="entry name" value="PAC DOMAIN-CONTAINING PROTEIN"/>
    <property type="match status" value="1"/>
</dbReference>
<dbReference type="Pfam" id="PF08448">
    <property type="entry name" value="PAS_4"/>
    <property type="match status" value="1"/>
</dbReference>
<evidence type="ECO:0000256" key="8">
    <source>
        <dbReference type="ARBA" id="ARBA00023136"/>
    </source>
</evidence>
<dbReference type="PROSITE" id="PS50112">
    <property type="entry name" value="PAS"/>
    <property type="match status" value="4"/>
</dbReference>
<dbReference type="Pfam" id="PF02518">
    <property type="entry name" value="HATPase_c"/>
    <property type="match status" value="1"/>
</dbReference>
<feature type="transmembrane region" description="Helical" evidence="9">
    <location>
        <begin position="6"/>
        <end position="26"/>
    </location>
</feature>
<feature type="transmembrane region" description="Helical" evidence="9">
    <location>
        <begin position="205"/>
        <end position="224"/>
    </location>
</feature>
<dbReference type="SUPFAM" id="SSF55874">
    <property type="entry name" value="ATPase domain of HSP90 chaperone/DNA topoisomerase II/histidine kinase"/>
    <property type="match status" value="1"/>
</dbReference>
<feature type="domain" description="PAC" evidence="12">
    <location>
        <begin position="601"/>
        <end position="653"/>
    </location>
</feature>
<dbReference type="SMART" id="SM00388">
    <property type="entry name" value="HisKA"/>
    <property type="match status" value="1"/>
</dbReference>
<dbReference type="GO" id="GO:0000155">
    <property type="term" value="F:phosphorelay sensor kinase activity"/>
    <property type="evidence" value="ECO:0007669"/>
    <property type="project" value="InterPro"/>
</dbReference>
<dbReference type="InterPro" id="IPR052162">
    <property type="entry name" value="Sensor_kinase/Photoreceptor"/>
</dbReference>
<dbReference type="CDD" id="cd00130">
    <property type="entry name" value="PAS"/>
    <property type="match status" value="4"/>
</dbReference>
<dbReference type="InterPro" id="IPR005467">
    <property type="entry name" value="His_kinase_dom"/>
</dbReference>
<dbReference type="Gene3D" id="6.10.340.10">
    <property type="match status" value="1"/>
</dbReference>
<dbReference type="InterPro" id="IPR003660">
    <property type="entry name" value="HAMP_dom"/>
</dbReference>
<keyword evidence="8 9" id="KW-0472">Membrane</keyword>
<comment type="catalytic activity">
    <reaction evidence="1">
        <text>ATP + protein L-histidine = ADP + protein N-phospho-L-histidine.</text>
        <dbReference type="EC" id="2.7.13.3"/>
    </reaction>
</comment>
<dbReference type="InterPro" id="IPR001610">
    <property type="entry name" value="PAC"/>
</dbReference>
<dbReference type="SMART" id="SM00086">
    <property type="entry name" value="PAC"/>
    <property type="match status" value="4"/>
</dbReference>
<dbReference type="SUPFAM" id="SSF55785">
    <property type="entry name" value="PYP-like sensor domain (PAS domain)"/>
    <property type="match status" value="4"/>
</dbReference>
<accession>A0A964BNR9</accession>
<evidence type="ECO:0000256" key="9">
    <source>
        <dbReference type="SAM" id="Phobius"/>
    </source>
</evidence>
<dbReference type="Pfam" id="PF00672">
    <property type="entry name" value="HAMP"/>
    <property type="match status" value="1"/>
</dbReference>
<dbReference type="Gene3D" id="3.30.565.10">
    <property type="entry name" value="Histidine kinase-like ATPase, C-terminal domain"/>
    <property type="match status" value="1"/>
</dbReference>
<comment type="caution">
    <text evidence="14">The sequence shown here is derived from an EMBL/GenBank/DDBJ whole genome shotgun (WGS) entry which is preliminary data.</text>
</comment>
<dbReference type="PANTHER" id="PTHR43304">
    <property type="entry name" value="PHYTOCHROME-LIKE PROTEIN CPH1"/>
    <property type="match status" value="1"/>
</dbReference>
<dbReference type="Proteomes" id="UP000729733">
    <property type="component" value="Unassembled WGS sequence"/>
</dbReference>
<keyword evidence="5" id="KW-0808">Transferase</keyword>
<dbReference type="InterPro" id="IPR036890">
    <property type="entry name" value="HATPase_C_sf"/>
</dbReference>
<evidence type="ECO:0000256" key="2">
    <source>
        <dbReference type="ARBA" id="ARBA00004370"/>
    </source>
</evidence>
<dbReference type="SUPFAM" id="SSF158472">
    <property type="entry name" value="HAMP domain-like"/>
    <property type="match status" value="1"/>
</dbReference>
<dbReference type="Pfam" id="PF00989">
    <property type="entry name" value="PAS"/>
    <property type="match status" value="1"/>
</dbReference>
<evidence type="ECO:0000256" key="4">
    <source>
        <dbReference type="ARBA" id="ARBA00022553"/>
    </source>
</evidence>
<dbReference type="Gene3D" id="1.10.287.130">
    <property type="match status" value="1"/>
</dbReference>
<keyword evidence="9" id="KW-1133">Transmembrane helix</keyword>
<dbReference type="PRINTS" id="PR00344">
    <property type="entry name" value="BCTRLSENSOR"/>
</dbReference>
<dbReference type="GO" id="GO:0016020">
    <property type="term" value="C:membrane"/>
    <property type="evidence" value="ECO:0007669"/>
    <property type="project" value="UniProtKB-SubCell"/>
</dbReference>
<feature type="domain" description="PAS" evidence="11">
    <location>
        <begin position="276"/>
        <end position="321"/>
    </location>
</feature>
<dbReference type="PROSITE" id="PS50885">
    <property type="entry name" value="HAMP"/>
    <property type="match status" value="1"/>
</dbReference>
<gene>
    <name evidence="14" type="ORF">I4641_00950</name>
</gene>
<evidence type="ECO:0000259" key="11">
    <source>
        <dbReference type="PROSITE" id="PS50112"/>
    </source>
</evidence>
<evidence type="ECO:0000313" key="15">
    <source>
        <dbReference type="Proteomes" id="UP000729733"/>
    </source>
</evidence>
<dbReference type="PROSITE" id="PS50109">
    <property type="entry name" value="HIS_KIN"/>
    <property type="match status" value="1"/>
</dbReference>
<dbReference type="AlphaFoldDB" id="A0A964BNR9"/>
<dbReference type="InterPro" id="IPR004358">
    <property type="entry name" value="Sig_transdc_His_kin-like_C"/>
</dbReference>
<keyword evidence="6" id="KW-0418">Kinase</keyword>
<name>A0A964BNR9_9CYAN</name>
<evidence type="ECO:0000259" key="13">
    <source>
        <dbReference type="PROSITE" id="PS50885"/>
    </source>
</evidence>
<keyword evidence="15" id="KW-1185">Reference proteome</keyword>
<comment type="subcellular location">
    <subcellularLocation>
        <location evidence="2">Membrane</location>
    </subcellularLocation>
</comment>
<evidence type="ECO:0000313" key="14">
    <source>
        <dbReference type="EMBL" id="MCC0175547.1"/>
    </source>
</evidence>
<dbReference type="Pfam" id="PF00512">
    <property type="entry name" value="HisKA"/>
    <property type="match status" value="1"/>
</dbReference>
<dbReference type="Pfam" id="PF08447">
    <property type="entry name" value="PAS_3"/>
    <property type="match status" value="1"/>
</dbReference>
<dbReference type="SMART" id="SM00304">
    <property type="entry name" value="HAMP"/>
    <property type="match status" value="1"/>
</dbReference>
<evidence type="ECO:0000256" key="3">
    <source>
        <dbReference type="ARBA" id="ARBA00012438"/>
    </source>
</evidence>
<keyword evidence="4" id="KW-0597">Phosphoprotein</keyword>
<evidence type="ECO:0000256" key="6">
    <source>
        <dbReference type="ARBA" id="ARBA00022777"/>
    </source>
</evidence>
<dbReference type="CDD" id="cd16922">
    <property type="entry name" value="HATPase_EvgS-ArcB-TorS-like"/>
    <property type="match status" value="1"/>
</dbReference>
<dbReference type="InterPro" id="IPR003661">
    <property type="entry name" value="HisK_dim/P_dom"/>
</dbReference>
<dbReference type="InterPro" id="IPR000014">
    <property type="entry name" value="PAS"/>
</dbReference>
<dbReference type="NCBIfam" id="TIGR00229">
    <property type="entry name" value="sensory_box"/>
    <property type="match status" value="4"/>
</dbReference>
<feature type="domain" description="PAC" evidence="12">
    <location>
        <begin position="728"/>
        <end position="780"/>
    </location>
</feature>
<dbReference type="InterPro" id="IPR013655">
    <property type="entry name" value="PAS_fold_3"/>
</dbReference>
<evidence type="ECO:0000259" key="12">
    <source>
        <dbReference type="PROSITE" id="PS50113"/>
    </source>
</evidence>
<dbReference type="SUPFAM" id="SSF47384">
    <property type="entry name" value="Homodimeric domain of signal transducing histidine kinase"/>
    <property type="match status" value="1"/>
</dbReference>
<dbReference type="FunFam" id="1.10.287.130:FF:000001">
    <property type="entry name" value="Two-component sensor histidine kinase"/>
    <property type="match status" value="1"/>
</dbReference>
<dbReference type="CDD" id="cd00082">
    <property type="entry name" value="HisKA"/>
    <property type="match status" value="1"/>
</dbReference>
<dbReference type="InterPro" id="IPR036097">
    <property type="entry name" value="HisK_dim/P_sf"/>
</dbReference>
<feature type="domain" description="PAC" evidence="12">
    <location>
        <begin position="470"/>
        <end position="524"/>
    </location>
</feature>
<feature type="domain" description="PAS" evidence="11">
    <location>
        <begin position="525"/>
        <end position="597"/>
    </location>
</feature>
<proteinExistence type="predicted"/>
<dbReference type="RefSeq" id="WP_229638552.1">
    <property type="nucleotide sequence ID" value="NZ_JADWDC010000002.1"/>
</dbReference>
<dbReference type="FunFam" id="3.30.565.10:FF:000006">
    <property type="entry name" value="Sensor histidine kinase WalK"/>
    <property type="match status" value="1"/>
</dbReference>
<feature type="domain" description="HAMP" evidence="13">
    <location>
        <begin position="226"/>
        <end position="278"/>
    </location>
</feature>
<dbReference type="InterPro" id="IPR013656">
    <property type="entry name" value="PAS_4"/>
</dbReference>
<dbReference type="Pfam" id="PF13426">
    <property type="entry name" value="PAS_9"/>
    <property type="match status" value="1"/>
</dbReference>
<dbReference type="GO" id="GO:0006355">
    <property type="term" value="P:regulation of DNA-templated transcription"/>
    <property type="evidence" value="ECO:0007669"/>
    <property type="project" value="InterPro"/>
</dbReference>
<organism evidence="14 15">
    <name type="scientific">Waterburya agarophytonicola KI4</name>
    <dbReference type="NCBI Taxonomy" id="2874699"/>
    <lineage>
        <taxon>Bacteria</taxon>
        <taxon>Bacillati</taxon>
        <taxon>Cyanobacteriota</taxon>
        <taxon>Cyanophyceae</taxon>
        <taxon>Pleurocapsales</taxon>
        <taxon>Hyellaceae</taxon>
        <taxon>Waterburya</taxon>
        <taxon>Waterburya agarophytonicola</taxon>
    </lineage>
</organism>
<dbReference type="InterPro" id="IPR000700">
    <property type="entry name" value="PAS-assoc_C"/>
</dbReference>
<evidence type="ECO:0000256" key="7">
    <source>
        <dbReference type="ARBA" id="ARBA00023012"/>
    </source>
</evidence>
<evidence type="ECO:0000256" key="1">
    <source>
        <dbReference type="ARBA" id="ARBA00000085"/>
    </source>
</evidence>
<dbReference type="PROSITE" id="PS50113">
    <property type="entry name" value="PAC"/>
    <property type="match status" value="3"/>
</dbReference>
<feature type="domain" description="Histidine kinase" evidence="10">
    <location>
        <begin position="784"/>
        <end position="1003"/>
    </location>
</feature>
<dbReference type="InterPro" id="IPR035965">
    <property type="entry name" value="PAS-like_dom_sf"/>
</dbReference>
<dbReference type="EMBL" id="JADWDC010000002">
    <property type="protein sequence ID" value="MCC0175547.1"/>
    <property type="molecule type" value="Genomic_DNA"/>
</dbReference>
<reference evidence="14" key="1">
    <citation type="journal article" date="2021" name="Antonie Van Leeuwenhoek">
        <title>Draft genome and description of Waterburya agarophytonicola gen. nov. sp. nov. (Pleurocapsales, Cyanobacteria): a seaweed symbiont.</title>
        <authorList>
            <person name="Bonthond G."/>
            <person name="Shalygin S."/>
            <person name="Bayer T."/>
            <person name="Weinberger F."/>
        </authorList>
    </citation>
    <scope>NUCLEOTIDE SEQUENCE</scope>
    <source>
        <strain evidence="14">KI4</strain>
    </source>
</reference>
<keyword evidence="7" id="KW-0902">Two-component regulatory system</keyword>